<gene>
    <name evidence="1" type="ORF">H5410_029908</name>
</gene>
<dbReference type="InterPro" id="IPR032675">
    <property type="entry name" value="LRR_dom_sf"/>
</dbReference>
<sequence length="157" mass="18332">MLLPRIWDLVKLRLVHMNTCSFFDMDTNEQRIFSKARLPNLEVLSLYGTIIHGEEWNMGEEDTFENLKCLKLNKVTLAKWQVGEESFPALEKFKLSGCRKLEEIPSSFGDIYSLKIIKLVRRSHLEDSALKIKEYAEDMRGGDKLQILVRKNIPLFK</sequence>
<dbReference type="PANTHER" id="PTHR15140">
    <property type="entry name" value="TUBULIN-SPECIFIC CHAPERONE E"/>
    <property type="match status" value="1"/>
</dbReference>
<dbReference type="AlphaFoldDB" id="A0A9J5YE93"/>
<dbReference type="Gene3D" id="3.80.10.10">
    <property type="entry name" value="Ribonuclease Inhibitor"/>
    <property type="match status" value="1"/>
</dbReference>
<dbReference type="PANTHER" id="PTHR15140:SF52">
    <property type="entry name" value="LATE BLIGHT RESISTANCE PROTEIN HOMOLOG R1A-4"/>
    <property type="match status" value="1"/>
</dbReference>
<evidence type="ECO:0000313" key="2">
    <source>
        <dbReference type="Proteomes" id="UP000824120"/>
    </source>
</evidence>
<comment type="caution">
    <text evidence="1">The sequence shown here is derived from an EMBL/GenBank/DDBJ whole genome shotgun (WGS) entry which is preliminary data.</text>
</comment>
<dbReference type="OrthoDB" id="1301295at2759"/>
<keyword evidence="2" id="KW-1185">Reference proteome</keyword>
<proteinExistence type="predicted"/>
<dbReference type="Proteomes" id="UP000824120">
    <property type="component" value="Chromosome 6"/>
</dbReference>
<evidence type="ECO:0000313" key="1">
    <source>
        <dbReference type="EMBL" id="KAG5598538.1"/>
    </source>
</evidence>
<dbReference type="EMBL" id="JACXVP010000006">
    <property type="protein sequence ID" value="KAG5598538.1"/>
    <property type="molecule type" value="Genomic_DNA"/>
</dbReference>
<reference evidence="1 2" key="1">
    <citation type="submission" date="2020-09" db="EMBL/GenBank/DDBJ databases">
        <title>De no assembly of potato wild relative species, Solanum commersonii.</title>
        <authorList>
            <person name="Cho K."/>
        </authorList>
    </citation>
    <scope>NUCLEOTIDE SEQUENCE [LARGE SCALE GENOMIC DNA]</scope>
    <source>
        <strain evidence="1">LZ3.2</strain>
        <tissue evidence="1">Leaf</tissue>
    </source>
</reference>
<dbReference type="SUPFAM" id="SSF52047">
    <property type="entry name" value="RNI-like"/>
    <property type="match status" value="1"/>
</dbReference>
<accession>A0A9J5YE93</accession>
<name>A0A9J5YE93_SOLCO</name>
<protein>
    <submittedName>
        <fullName evidence="1">Uncharacterized protein</fullName>
    </submittedName>
</protein>
<organism evidence="1 2">
    <name type="scientific">Solanum commersonii</name>
    <name type="common">Commerson's wild potato</name>
    <name type="synonym">Commerson's nightshade</name>
    <dbReference type="NCBI Taxonomy" id="4109"/>
    <lineage>
        <taxon>Eukaryota</taxon>
        <taxon>Viridiplantae</taxon>
        <taxon>Streptophyta</taxon>
        <taxon>Embryophyta</taxon>
        <taxon>Tracheophyta</taxon>
        <taxon>Spermatophyta</taxon>
        <taxon>Magnoliopsida</taxon>
        <taxon>eudicotyledons</taxon>
        <taxon>Gunneridae</taxon>
        <taxon>Pentapetalae</taxon>
        <taxon>asterids</taxon>
        <taxon>lamiids</taxon>
        <taxon>Solanales</taxon>
        <taxon>Solanaceae</taxon>
        <taxon>Solanoideae</taxon>
        <taxon>Solaneae</taxon>
        <taxon>Solanum</taxon>
    </lineage>
</organism>